<dbReference type="InterPro" id="IPR046335">
    <property type="entry name" value="LacI/GalR-like_sensor"/>
</dbReference>
<dbReference type="SMART" id="SM00354">
    <property type="entry name" value="HTH_LACI"/>
    <property type="match status" value="1"/>
</dbReference>
<dbReference type="GO" id="GO:0003677">
    <property type="term" value="F:DNA binding"/>
    <property type="evidence" value="ECO:0007669"/>
    <property type="project" value="UniProtKB-KW"/>
</dbReference>
<dbReference type="InterPro" id="IPR000843">
    <property type="entry name" value="HTH_LacI"/>
</dbReference>
<evidence type="ECO:0000256" key="3">
    <source>
        <dbReference type="ARBA" id="ARBA00023163"/>
    </source>
</evidence>
<gene>
    <name evidence="5" type="ORF">ACJEBI_05490</name>
</gene>
<evidence type="ECO:0000313" key="5">
    <source>
        <dbReference type="EMBL" id="MFK9090931.1"/>
    </source>
</evidence>
<feature type="domain" description="HTH lacI-type" evidence="4">
    <location>
        <begin position="4"/>
        <end position="58"/>
    </location>
</feature>
<dbReference type="SUPFAM" id="SSF47413">
    <property type="entry name" value="lambda repressor-like DNA-binding domains"/>
    <property type="match status" value="1"/>
</dbReference>
<keyword evidence="1" id="KW-0805">Transcription regulation</keyword>
<comment type="caution">
    <text evidence="5">The sequence shown here is derived from an EMBL/GenBank/DDBJ whole genome shotgun (WGS) entry which is preliminary data.</text>
</comment>
<dbReference type="EMBL" id="JBJHQH010000003">
    <property type="protein sequence ID" value="MFK9090931.1"/>
    <property type="molecule type" value="Genomic_DNA"/>
</dbReference>
<dbReference type="RefSeq" id="WP_406579615.1">
    <property type="nucleotide sequence ID" value="NZ_JBJHQH010000003.1"/>
</dbReference>
<dbReference type="PANTHER" id="PTHR30146:SF109">
    <property type="entry name" value="HTH-TYPE TRANSCRIPTIONAL REGULATOR GALS"/>
    <property type="match status" value="1"/>
</dbReference>
<dbReference type="Gene3D" id="1.10.260.40">
    <property type="entry name" value="lambda repressor-like DNA-binding domains"/>
    <property type="match status" value="1"/>
</dbReference>
<dbReference type="InterPro" id="IPR028082">
    <property type="entry name" value="Peripla_BP_I"/>
</dbReference>
<sequence>MDKVTIKEVAELSNTSVRTVSRVINNHPNVKPSTRERVKQVIKELDFKVNFVARSLKGQSTNQVVVFIDQRSGEYWGDYHNEVFQELHRLIKAHNYRIVISPSSPNSFEDDDNDGFHLVKNNLCDGAIIFDPINNDQRVRYLKEHGIPFVLMGDSEQDFDVSYVGVDNFEIGYMGASKLFAKGYRSPVLFLGNEESIINQKRGQGFISFCKEHGLEPSLYYGAFNLETVHKKANSVLKNEKIDSFFVSGDERAIPVYKAIQEKGLFIGKDIGVLGIDNISMGNYMFPGLSTIAQPKHKIAEAVVDLLIEQMGKSEHEPKKITFQPEFVERQSL</sequence>
<keyword evidence="2 5" id="KW-0238">DNA-binding</keyword>
<dbReference type="InterPro" id="IPR010982">
    <property type="entry name" value="Lambda_DNA-bd_dom_sf"/>
</dbReference>
<dbReference type="CDD" id="cd06267">
    <property type="entry name" value="PBP1_LacI_sugar_binding-like"/>
    <property type="match status" value="1"/>
</dbReference>
<dbReference type="Gene3D" id="3.40.50.2300">
    <property type="match status" value="2"/>
</dbReference>
<keyword evidence="3" id="KW-0804">Transcription</keyword>
<accession>A0ABW8RBV1</accession>
<evidence type="ECO:0000259" key="4">
    <source>
        <dbReference type="PROSITE" id="PS50932"/>
    </source>
</evidence>
<evidence type="ECO:0000313" key="6">
    <source>
        <dbReference type="Proteomes" id="UP001623041"/>
    </source>
</evidence>
<dbReference type="PANTHER" id="PTHR30146">
    <property type="entry name" value="LACI-RELATED TRANSCRIPTIONAL REPRESSOR"/>
    <property type="match status" value="1"/>
</dbReference>
<proteinExistence type="predicted"/>
<dbReference type="Pfam" id="PF00356">
    <property type="entry name" value="LacI"/>
    <property type="match status" value="1"/>
</dbReference>
<evidence type="ECO:0000256" key="1">
    <source>
        <dbReference type="ARBA" id="ARBA00023015"/>
    </source>
</evidence>
<name>A0ABW8RBV1_9BACI</name>
<dbReference type="CDD" id="cd01392">
    <property type="entry name" value="HTH_LacI"/>
    <property type="match status" value="1"/>
</dbReference>
<dbReference type="SUPFAM" id="SSF53822">
    <property type="entry name" value="Periplasmic binding protein-like I"/>
    <property type="match status" value="1"/>
</dbReference>
<dbReference type="Pfam" id="PF13377">
    <property type="entry name" value="Peripla_BP_3"/>
    <property type="match status" value="1"/>
</dbReference>
<evidence type="ECO:0000256" key="2">
    <source>
        <dbReference type="ARBA" id="ARBA00023125"/>
    </source>
</evidence>
<dbReference type="Proteomes" id="UP001623041">
    <property type="component" value="Unassembled WGS sequence"/>
</dbReference>
<keyword evidence="6" id="KW-1185">Reference proteome</keyword>
<organism evidence="5 6">
    <name type="scientific">Bacillus salipaludis</name>
    <dbReference type="NCBI Taxonomy" id="2547811"/>
    <lineage>
        <taxon>Bacteria</taxon>
        <taxon>Bacillati</taxon>
        <taxon>Bacillota</taxon>
        <taxon>Bacilli</taxon>
        <taxon>Bacillales</taxon>
        <taxon>Bacillaceae</taxon>
        <taxon>Bacillus</taxon>
    </lineage>
</organism>
<protein>
    <submittedName>
        <fullName evidence="5">LacI family DNA-binding transcriptional regulator</fullName>
    </submittedName>
</protein>
<dbReference type="PROSITE" id="PS50932">
    <property type="entry name" value="HTH_LACI_2"/>
    <property type="match status" value="1"/>
</dbReference>
<reference evidence="5 6" key="1">
    <citation type="submission" date="2024-11" db="EMBL/GenBank/DDBJ databases">
        <authorList>
            <person name="Lucas J.A."/>
        </authorList>
    </citation>
    <scope>NUCLEOTIDE SEQUENCE [LARGE SCALE GENOMIC DNA]</scope>
    <source>
        <strain evidence="5 6">Z 5.4</strain>
    </source>
</reference>